<dbReference type="InterPro" id="IPR004358">
    <property type="entry name" value="Sig_transdc_His_kin-like_C"/>
</dbReference>
<dbReference type="CDD" id="cd00082">
    <property type="entry name" value="HisKA"/>
    <property type="match status" value="1"/>
</dbReference>
<evidence type="ECO:0000256" key="2">
    <source>
        <dbReference type="ARBA" id="ARBA00012438"/>
    </source>
</evidence>
<dbReference type="RefSeq" id="WP_218827664.1">
    <property type="nucleotide sequence ID" value="NZ_MQWB01000001.1"/>
</dbReference>
<feature type="coiled-coil region" evidence="4">
    <location>
        <begin position="130"/>
        <end position="157"/>
    </location>
</feature>
<evidence type="ECO:0000259" key="5">
    <source>
        <dbReference type="PROSITE" id="PS50109"/>
    </source>
</evidence>
<dbReference type="InterPro" id="IPR005467">
    <property type="entry name" value="His_kinase_dom"/>
</dbReference>
<dbReference type="Pfam" id="PF02518">
    <property type="entry name" value="HATPase_c"/>
    <property type="match status" value="1"/>
</dbReference>
<keyword evidence="7" id="KW-1185">Reference proteome</keyword>
<sequence>MLVAEPTPLPGGLMAALDVAVLERGASGLFSLVGKPPAWFEGLFAPSAEAPASGDAAPARGAVDPAESSDFLADFLPSAIAVWDRAEPGRLSSGPYTEAGRDGVERTLEATALRADGRALLLLGPPTMSYERTQRLLQTARDERLDVERTRRRTEEREVLLHCIVHDLANPLAGLRGSLGLLDASGLPEDDRELVDIARRQAERMQGMIRDVLDTFRQEVDAMQPATAAPADVGEALRQSARALAPRAQASGVALAVDAPEAPLRAVADARRLERVVMNLLENAIRHSPEGGTVRLLARETSDGVTLAVEDDGPGVPPEATADLFKRFRPRGPQRGQAGLGLYFCRLAAESWGGTAGYEPRESGGARFWVRLRPARTPLAEGAAS</sequence>
<dbReference type="AlphaFoldDB" id="A0A259U1P3"/>
<dbReference type="EMBL" id="MQWB01000001">
    <property type="protein sequence ID" value="OZC03860.1"/>
    <property type="molecule type" value="Genomic_DNA"/>
</dbReference>
<feature type="domain" description="Histidine kinase" evidence="5">
    <location>
        <begin position="163"/>
        <end position="376"/>
    </location>
</feature>
<keyword evidence="3" id="KW-0597">Phosphoprotein</keyword>
<evidence type="ECO:0000256" key="4">
    <source>
        <dbReference type="SAM" id="Coils"/>
    </source>
</evidence>
<accession>A0A259U1P3</accession>
<dbReference type="SMART" id="SM00388">
    <property type="entry name" value="HisKA"/>
    <property type="match status" value="1"/>
</dbReference>
<dbReference type="PRINTS" id="PR00344">
    <property type="entry name" value="BCTRLSENSOR"/>
</dbReference>
<dbReference type="PANTHER" id="PTHR43547:SF2">
    <property type="entry name" value="HYBRID SIGNAL TRANSDUCTION HISTIDINE KINASE C"/>
    <property type="match status" value="1"/>
</dbReference>
<dbReference type="Pfam" id="PF00512">
    <property type="entry name" value="HisKA"/>
    <property type="match status" value="1"/>
</dbReference>
<dbReference type="InterPro" id="IPR003594">
    <property type="entry name" value="HATPase_dom"/>
</dbReference>
<evidence type="ECO:0000313" key="7">
    <source>
        <dbReference type="Proteomes" id="UP000216446"/>
    </source>
</evidence>
<dbReference type="InParanoid" id="A0A259U1P3"/>
<name>A0A259U1P3_9BACT</name>
<dbReference type="Gene3D" id="1.10.287.130">
    <property type="match status" value="1"/>
</dbReference>
<dbReference type="InterPro" id="IPR036097">
    <property type="entry name" value="HisK_dim/P_sf"/>
</dbReference>
<keyword evidence="4" id="KW-0175">Coiled coil</keyword>
<dbReference type="InterPro" id="IPR036890">
    <property type="entry name" value="HATPase_C_sf"/>
</dbReference>
<dbReference type="SUPFAM" id="SSF55874">
    <property type="entry name" value="ATPase domain of HSP90 chaperone/DNA topoisomerase II/histidine kinase"/>
    <property type="match status" value="1"/>
</dbReference>
<dbReference type="PANTHER" id="PTHR43547">
    <property type="entry name" value="TWO-COMPONENT HISTIDINE KINASE"/>
    <property type="match status" value="1"/>
</dbReference>
<dbReference type="SUPFAM" id="SSF47384">
    <property type="entry name" value="Homodimeric domain of signal transducing histidine kinase"/>
    <property type="match status" value="1"/>
</dbReference>
<dbReference type="GO" id="GO:0000155">
    <property type="term" value="F:phosphorelay sensor kinase activity"/>
    <property type="evidence" value="ECO:0007669"/>
    <property type="project" value="InterPro"/>
</dbReference>
<protein>
    <recommendedName>
        <fullName evidence="2">histidine kinase</fullName>
        <ecNumber evidence="2">2.7.13.3</ecNumber>
    </recommendedName>
</protein>
<dbReference type="CDD" id="cd00075">
    <property type="entry name" value="HATPase"/>
    <property type="match status" value="1"/>
</dbReference>
<dbReference type="InterPro" id="IPR003661">
    <property type="entry name" value="HisK_dim/P_dom"/>
</dbReference>
<dbReference type="PROSITE" id="PS50109">
    <property type="entry name" value="HIS_KIN"/>
    <property type="match status" value="1"/>
</dbReference>
<comment type="caution">
    <text evidence="6">The sequence shown here is derived from an EMBL/GenBank/DDBJ whole genome shotgun (WGS) entry which is preliminary data.</text>
</comment>
<proteinExistence type="predicted"/>
<evidence type="ECO:0000313" key="6">
    <source>
        <dbReference type="EMBL" id="OZC03860.1"/>
    </source>
</evidence>
<comment type="catalytic activity">
    <reaction evidence="1">
        <text>ATP + protein L-histidine = ADP + protein N-phospho-L-histidine.</text>
        <dbReference type="EC" id="2.7.13.3"/>
    </reaction>
</comment>
<evidence type="ECO:0000256" key="3">
    <source>
        <dbReference type="ARBA" id="ARBA00022553"/>
    </source>
</evidence>
<gene>
    <name evidence="6" type="ORF">BSZ36_13220</name>
</gene>
<dbReference type="SMART" id="SM00387">
    <property type="entry name" value="HATPase_c"/>
    <property type="match status" value="1"/>
</dbReference>
<dbReference type="Gene3D" id="3.30.565.10">
    <property type="entry name" value="Histidine kinase-like ATPase, C-terminal domain"/>
    <property type="match status" value="1"/>
</dbReference>
<reference evidence="6 7" key="1">
    <citation type="submission" date="2016-11" db="EMBL/GenBank/DDBJ databases">
        <title>Study of marine rhodopsin-containing bacteria.</title>
        <authorList>
            <person name="Yoshizawa S."/>
            <person name="Kumagai Y."/>
            <person name="Kogure K."/>
        </authorList>
    </citation>
    <scope>NUCLEOTIDE SEQUENCE [LARGE SCALE GENOMIC DNA]</scope>
    <source>
        <strain evidence="6 7">SG-29</strain>
    </source>
</reference>
<dbReference type="Proteomes" id="UP000216446">
    <property type="component" value="Unassembled WGS sequence"/>
</dbReference>
<dbReference type="EC" id="2.7.13.3" evidence="2"/>
<organism evidence="6 7">
    <name type="scientific">Rubricoccus marinus</name>
    <dbReference type="NCBI Taxonomy" id="716817"/>
    <lineage>
        <taxon>Bacteria</taxon>
        <taxon>Pseudomonadati</taxon>
        <taxon>Rhodothermota</taxon>
        <taxon>Rhodothermia</taxon>
        <taxon>Rhodothermales</taxon>
        <taxon>Rubricoccaceae</taxon>
        <taxon>Rubricoccus</taxon>
    </lineage>
</organism>
<evidence type="ECO:0000256" key="1">
    <source>
        <dbReference type="ARBA" id="ARBA00000085"/>
    </source>
</evidence>